<evidence type="ECO:0000313" key="2">
    <source>
        <dbReference type="Proteomes" id="UP000299102"/>
    </source>
</evidence>
<accession>A0A4C1ZYY8</accession>
<keyword evidence="2" id="KW-1185">Reference proteome</keyword>
<dbReference type="Proteomes" id="UP000299102">
    <property type="component" value="Unassembled WGS sequence"/>
</dbReference>
<name>A0A4C1ZYY8_EUMVA</name>
<organism evidence="1 2">
    <name type="scientific">Eumeta variegata</name>
    <name type="common">Bagworm moth</name>
    <name type="synonym">Eumeta japonica</name>
    <dbReference type="NCBI Taxonomy" id="151549"/>
    <lineage>
        <taxon>Eukaryota</taxon>
        <taxon>Metazoa</taxon>
        <taxon>Ecdysozoa</taxon>
        <taxon>Arthropoda</taxon>
        <taxon>Hexapoda</taxon>
        <taxon>Insecta</taxon>
        <taxon>Pterygota</taxon>
        <taxon>Neoptera</taxon>
        <taxon>Endopterygota</taxon>
        <taxon>Lepidoptera</taxon>
        <taxon>Glossata</taxon>
        <taxon>Ditrysia</taxon>
        <taxon>Tineoidea</taxon>
        <taxon>Psychidae</taxon>
        <taxon>Oiketicinae</taxon>
        <taxon>Eumeta</taxon>
    </lineage>
</organism>
<evidence type="ECO:0000313" key="1">
    <source>
        <dbReference type="EMBL" id="GBP92702.1"/>
    </source>
</evidence>
<protein>
    <submittedName>
        <fullName evidence="1">Uncharacterized protein</fullName>
    </submittedName>
</protein>
<proteinExistence type="predicted"/>
<reference evidence="1 2" key="1">
    <citation type="journal article" date="2019" name="Commun. Biol.">
        <title>The bagworm genome reveals a unique fibroin gene that provides high tensile strength.</title>
        <authorList>
            <person name="Kono N."/>
            <person name="Nakamura H."/>
            <person name="Ohtoshi R."/>
            <person name="Tomita M."/>
            <person name="Numata K."/>
            <person name="Arakawa K."/>
        </authorList>
    </citation>
    <scope>NUCLEOTIDE SEQUENCE [LARGE SCALE GENOMIC DNA]</scope>
</reference>
<sequence>MTSKLSRGEKICAPQAPRLRNFSGITISTGRFKVYRIDCRQAVGVTTRRHVLVTARYSFHSDRRSLRSLTVLSQYTSPYIKVCQRDDPNVDRCIMNSVEELRPKMIADRRKVACWFMSASGTVIDKYPLRYLCHDPLAGSVEQSTTKWL</sequence>
<dbReference type="OrthoDB" id="8185902at2759"/>
<gene>
    <name evidence="1" type="ORF">EVAR_69841_1</name>
</gene>
<comment type="caution">
    <text evidence="1">The sequence shown here is derived from an EMBL/GenBank/DDBJ whole genome shotgun (WGS) entry which is preliminary data.</text>
</comment>
<dbReference type="EMBL" id="BGZK01002299">
    <property type="protein sequence ID" value="GBP92702.1"/>
    <property type="molecule type" value="Genomic_DNA"/>
</dbReference>
<dbReference type="AlphaFoldDB" id="A0A4C1ZYY8"/>